<name>A0ABQ1KBZ9_9BURK</name>
<protein>
    <recommendedName>
        <fullName evidence="3">DUF1311 domain-containing protein</fullName>
    </recommendedName>
</protein>
<organism evidence="1 2">
    <name type="scientific">Pseudoduganella buxea</name>
    <dbReference type="NCBI Taxonomy" id="1949069"/>
    <lineage>
        <taxon>Bacteria</taxon>
        <taxon>Pseudomonadati</taxon>
        <taxon>Pseudomonadota</taxon>
        <taxon>Betaproteobacteria</taxon>
        <taxon>Burkholderiales</taxon>
        <taxon>Oxalobacteraceae</taxon>
        <taxon>Telluria group</taxon>
        <taxon>Pseudoduganella</taxon>
    </lineage>
</organism>
<evidence type="ECO:0000313" key="2">
    <source>
        <dbReference type="Proteomes" id="UP000622638"/>
    </source>
</evidence>
<accession>A0ABQ1KBZ9</accession>
<keyword evidence="2" id="KW-1185">Reference proteome</keyword>
<comment type="caution">
    <text evidence="1">The sequence shown here is derived from an EMBL/GenBank/DDBJ whole genome shotgun (WGS) entry which is preliminary data.</text>
</comment>
<sequence length="282" mass="30983">MFLLAVWFLVKPGDPSKKFDGRVDEAVALTKQCRIADARAELAELRSSKASRDQLARLQGAITSAATACERKQQRTRAWADTQKALETALASGAVDKASSRLATFTRKWSEDDETREWRSRIDARRAEKLLDEANACLARKDRACVQAKLEAAAKLKRPEASPRIEALRESLSRLLESTLLEGGAAAQPPAAPPAQPARQLSTANFVEPNAREAGRLQLEAERELAQGNYRGAMSKAAQCATLVAGGGRECQLLRDRAARLDREYQQCLVGGHQWSGERCQQ</sequence>
<gene>
    <name evidence="1" type="ORF">GCM10011572_14090</name>
</gene>
<reference evidence="2" key="1">
    <citation type="journal article" date="2019" name="Int. J. Syst. Evol. Microbiol.">
        <title>The Global Catalogue of Microorganisms (GCM) 10K type strain sequencing project: providing services to taxonomists for standard genome sequencing and annotation.</title>
        <authorList>
            <consortium name="The Broad Institute Genomics Platform"/>
            <consortium name="The Broad Institute Genome Sequencing Center for Infectious Disease"/>
            <person name="Wu L."/>
            <person name="Ma J."/>
        </authorList>
    </citation>
    <scope>NUCLEOTIDE SEQUENCE [LARGE SCALE GENOMIC DNA]</scope>
    <source>
        <strain evidence="2">CGMCC 1.15931</strain>
    </source>
</reference>
<dbReference type="EMBL" id="BMKG01000004">
    <property type="protein sequence ID" value="GGB93276.1"/>
    <property type="molecule type" value="Genomic_DNA"/>
</dbReference>
<proteinExistence type="predicted"/>
<dbReference type="Proteomes" id="UP000622638">
    <property type="component" value="Unassembled WGS sequence"/>
</dbReference>
<evidence type="ECO:0008006" key="3">
    <source>
        <dbReference type="Google" id="ProtNLM"/>
    </source>
</evidence>
<evidence type="ECO:0000313" key="1">
    <source>
        <dbReference type="EMBL" id="GGB93276.1"/>
    </source>
</evidence>